<dbReference type="CDD" id="cd08509">
    <property type="entry name" value="PBP2_TmCBP_oligosaccharides_like"/>
    <property type="match status" value="1"/>
</dbReference>
<dbReference type="GO" id="GO:1904680">
    <property type="term" value="F:peptide transmembrane transporter activity"/>
    <property type="evidence" value="ECO:0007669"/>
    <property type="project" value="TreeGrafter"/>
</dbReference>
<comment type="caution">
    <text evidence="3">The sequence shown here is derived from an EMBL/GenBank/DDBJ whole genome shotgun (WGS) entry which is preliminary data.</text>
</comment>
<gene>
    <name evidence="3" type="ORF">KGA66_02680</name>
</gene>
<dbReference type="Pfam" id="PF00496">
    <property type="entry name" value="SBP_bac_5"/>
    <property type="match status" value="1"/>
</dbReference>
<evidence type="ECO:0000256" key="1">
    <source>
        <dbReference type="SAM" id="SignalP"/>
    </source>
</evidence>
<organism evidence="3 4">
    <name type="scientific">Actinocrinis puniceicyclus</name>
    <dbReference type="NCBI Taxonomy" id="977794"/>
    <lineage>
        <taxon>Bacteria</taxon>
        <taxon>Bacillati</taxon>
        <taxon>Actinomycetota</taxon>
        <taxon>Actinomycetes</taxon>
        <taxon>Catenulisporales</taxon>
        <taxon>Actinospicaceae</taxon>
        <taxon>Actinocrinis</taxon>
    </lineage>
</organism>
<dbReference type="PANTHER" id="PTHR30290">
    <property type="entry name" value="PERIPLASMIC BINDING COMPONENT OF ABC TRANSPORTER"/>
    <property type="match status" value="1"/>
</dbReference>
<keyword evidence="4" id="KW-1185">Reference proteome</keyword>
<dbReference type="GO" id="GO:0042597">
    <property type="term" value="C:periplasmic space"/>
    <property type="evidence" value="ECO:0007669"/>
    <property type="project" value="UniProtKB-ARBA"/>
</dbReference>
<proteinExistence type="predicted"/>
<sequence length="558" mass="60228">MRTRWRAASALVLVPVMVAAAACGSGSGSGSKSGSGSGPHGLITVTTGSTSPFVANFNPFSPTVQPGANGMIYEPLMFFNTARAGDVQPWLAQSYSWNSDGTAITFKLRSGVTWNDGKPFSAADVAYTFNLDVQEPALNTKGLPIKNAVANADGSVTVSFTKPAYQQLVYIAGKTLILPQHIWSGVSDKKTFADAKPVGTGAWTVGKVNSQVMELTANPHYYMPDMPKAKTIRFLTFTGNSTADQAIESGEIDWGGGFVPDIKKNFLSKNAKYAVEDIPLSVTYLVPNYKQGPTADKAVRQAISQALDREFISQSVYNGYAPPTNPMDLLTPNFNSILDPSLADQKFGKADPAGAKQTLQSAGYALGSNGMFNDKSGKPLEITVKQVTGWSDYTSVLQIAEQELAAAGIKLNVQAEAYASFIQDQNNGDFQLLIDNFGYTSDPYQYYNQLLNGSVAPPIGQVDQFGDYGRFDDPQVDSLLADVSATQDANKQKQDYYRIEHLVLQDVPTIPLFAAQDEIEFNGNHVKDYPTTDNPYAAPPIWLQPDEGWVALHIAPAS</sequence>
<dbReference type="InterPro" id="IPR039424">
    <property type="entry name" value="SBP_5"/>
</dbReference>
<dbReference type="GO" id="GO:0015833">
    <property type="term" value="P:peptide transport"/>
    <property type="evidence" value="ECO:0007669"/>
    <property type="project" value="TreeGrafter"/>
</dbReference>
<feature type="domain" description="Solute-binding protein family 5" evidence="2">
    <location>
        <begin position="87"/>
        <end position="453"/>
    </location>
</feature>
<keyword evidence="1" id="KW-0732">Signal</keyword>
<dbReference type="Gene3D" id="3.40.190.10">
    <property type="entry name" value="Periplasmic binding protein-like II"/>
    <property type="match status" value="1"/>
</dbReference>
<dbReference type="InterPro" id="IPR030678">
    <property type="entry name" value="Peptide/Ni-bd"/>
</dbReference>
<dbReference type="GO" id="GO:0043190">
    <property type="term" value="C:ATP-binding cassette (ABC) transporter complex"/>
    <property type="evidence" value="ECO:0007669"/>
    <property type="project" value="InterPro"/>
</dbReference>
<dbReference type="Proteomes" id="UP000677913">
    <property type="component" value="Unassembled WGS sequence"/>
</dbReference>
<reference evidence="3" key="1">
    <citation type="submission" date="2021-04" db="EMBL/GenBank/DDBJ databases">
        <title>Genome based classification of Actinospica acidithermotolerans sp. nov., an actinobacterium isolated from an Indonesian hot spring.</title>
        <authorList>
            <person name="Kusuma A.B."/>
            <person name="Putra K.E."/>
            <person name="Nafisah S."/>
            <person name="Loh J."/>
            <person name="Nouioui I."/>
            <person name="Goodfellow M."/>
        </authorList>
    </citation>
    <scope>NUCLEOTIDE SEQUENCE</scope>
    <source>
        <strain evidence="3">DSM 45618</strain>
    </source>
</reference>
<accession>A0A8J7WII0</accession>
<dbReference type="PANTHER" id="PTHR30290:SF82">
    <property type="entry name" value="ABC-TYPE DIPEPTIDE_OLIGOPEPTIDE TRANSPORT SYSTEM, PERIPLASMIC COMPONENT"/>
    <property type="match status" value="1"/>
</dbReference>
<name>A0A8J7WII0_9ACTN</name>
<dbReference type="Gene3D" id="3.10.105.10">
    <property type="entry name" value="Dipeptide-binding Protein, Domain 3"/>
    <property type="match status" value="1"/>
</dbReference>
<dbReference type="InterPro" id="IPR000914">
    <property type="entry name" value="SBP_5_dom"/>
</dbReference>
<feature type="chain" id="PRO_5035195444" evidence="1">
    <location>
        <begin position="22"/>
        <end position="558"/>
    </location>
</feature>
<evidence type="ECO:0000259" key="2">
    <source>
        <dbReference type="Pfam" id="PF00496"/>
    </source>
</evidence>
<dbReference type="SUPFAM" id="SSF53850">
    <property type="entry name" value="Periplasmic binding protein-like II"/>
    <property type="match status" value="1"/>
</dbReference>
<feature type="signal peptide" evidence="1">
    <location>
        <begin position="1"/>
        <end position="21"/>
    </location>
</feature>
<dbReference type="AlphaFoldDB" id="A0A8J7WII0"/>
<evidence type="ECO:0000313" key="3">
    <source>
        <dbReference type="EMBL" id="MBS2961938.1"/>
    </source>
</evidence>
<evidence type="ECO:0000313" key="4">
    <source>
        <dbReference type="Proteomes" id="UP000677913"/>
    </source>
</evidence>
<dbReference type="EMBL" id="JAGSXH010000005">
    <property type="protein sequence ID" value="MBS2961938.1"/>
    <property type="molecule type" value="Genomic_DNA"/>
</dbReference>
<dbReference type="PROSITE" id="PS51257">
    <property type="entry name" value="PROKAR_LIPOPROTEIN"/>
    <property type="match status" value="1"/>
</dbReference>
<dbReference type="PIRSF" id="PIRSF002741">
    <property type="entry name" value="MppA"/>
    <property type="match status" value="1"/>
</dbReference>
<protein>
    <submittedName>
        <fullName evidence="3">ABC transporter substrate-binding protein</fullName>
    </submittedName>
</protein>
<dbReference type="Gene3D" id="3.90.76.10">
    <property type="entry name" value="Dipeptide-binding Protein, Domain 1"/>
    <property type="match status" value="1"/>
</dbReference>
<dbReference type="RefSeq" id="WP_211464084.1">
    <property type="nucleotide sequence ID" value="NZ_JAGSXH010000005.1"/>
</dbReference>